<keyword evidence="2 6" id="KW-0808">Transferase</keyword>
<comment type="similarity">
    <text evidence="1">Belongs to the acetyltransferase family.</text>
</comment>
<name>A0A2W2BGU5_9ACTN</name>
<dbReference type="SUPFAM" id="SSF55729">
    <property type="entry name" value="Acyl-CoA N-acyltransferases (Nat)"/>
    <property type="match status" value="1"/>
</dbReference>
<dbReference type="Proteomes" id="UP000248627">
    <property type="component" value="Unassembled WGS sequence"/>
</dbReference>
<dbReference type="PANTHER" id="PTHR10545">
    <property type="entry name" value="DIAMINE N-ACETYLTRANSFERASE"/>
    <property type="match status" value="1"/>
</dbReference>
<evidence type="ECO:0000313" key="6">
    <source>
        <dbReference type="EMBL" id="PZF85212.1"/>
    </source>
</evidence>
<evidence type="ECO:0000256" key="2">
    <source>
        <dbReference type="ARBA" id="ARBA00022679"/>
    </source>
</evidence>
<reference evidence="6 7" key="1">
    <citation type="submission" date="2018-01" db="EMBL/GenBank/DDBJ databases">
        <title>Draft genome sequence of Jishengella endophytica.</title>
        <authorList>
            <person name="Sahin N."/>
            <person name="Ay H."/>
            <person name="Saygin H."/>
        </authorList>
    </citation>
    <scope>NUCLEOTIDE SEQUENCE [LARGE SCALE GENOMIC DNA]</scope>
    <source>
        <strain evidence="6 7">DSM 45430</strain>
    </source>
</reference>
<dbReference type="PANTHER" id="PTHR10545:SF29">
    <property type="entry name" value="GH14572P-RELATED"/>
    <property type="match status" value="1"/>
</dbReference>
<protein>
    <submittedName>
        <fullName evidence="6">N-acetyltransferase</fullName>
    </submittedName>
</protein>
<feature type="compositionally biased region" description="Basic residues" evidence="4">
    <location>
        <begin position="1"/>
        <end position="31"/>
    </location>
</feature>
<feature type="region of interest" description="Disordered" evidence="4">
    <location>
        <begin position="1"/>
        <end position="45"/>
    </location>
</feature>
<dbReference type="CDD" id="cd04301">
    <property type="entry name" value="NAT_SF"/>
    <property type="match status" value="1"/>
</dbReference>
<evidence type="ECO:0000313" key="7">
    <source>
        <dbReference type="Proteomes" id="UP000248627"/>
    </source>
</evidence>
<accession>A0A2W2BGU5</accession>
<feature type="domain" description="N-acetyltransferase" evidence="5">
    <location>
        <begin position="53"/>
        <end position="209"/>
    </location>
</feature>
<dbReference type="PROSITE" id="PS51186">
    <property type="entry name" value="GNAT"/>
    <property type="match status" value="1"/>
</dbReference>
<dbReference type="FunFam" id="3.40.630.30:FF:000064">
    <property type="entry name" value="GNAT family acetyltransferase"/>
    <property type="match status" value="1"/>
</dbReference>
<dbReference type="AlphaFoldDB" id="A0A2W2BGU5"/>
<evidence type="ECO:0000256" key="4">
    <source>
        <dbReference type="SAM" id="MobiDB-lite"/>
    </source>
</evidence>
<keyword evidence="7" id="KW-1185">Reference proteome</keyword>
<evidence type="ECO:0000256" key="3">
    <source>
        <dbReference type="ARBA" id="ARBA00023315"/>
    </source>
</evidence>
<dbReference type="GO" id="GO:0008080">
    <property type="term" value="F:N-acetyltransferase activity"/>
    <property type="evidence" value="ECO:0007669"/>
    <property type="project" value="TreeGrafter"/>
</dbReference>
<comment type="caution">
    <text evidence="6">The sequence shown here is derived from an EMBL/GenBank/DDBJ whole genome shotgun (WGS) entry which is preliminary data.</text>
</comment>
<dbReference type="Pfam" id="PF00583">
    <property type="entry name" value="Acetyltransf_1"/>
    <property type="match status" value="1"/>
</dbReference>
<evidence type="ECO:0000259" key="5">
    <source>
        <dbReference type="PROSITE" id="PS51186"/>
    </source>
</evidence>
<organism evidence="6 7">
    <name type="scientific">Micromonospora endophytica</name>
    <dbReference type="NCBI Taxonomy" id="515350"/>
    <lineage>
        <taxon>Bacteria</taxon>
        <taxon>Bacillati</taxon>
        <taxon>Actinomycetota</taxon>
        <taxon>Actinomycetes</taxon>
        <taxon>Micromonosporales</taxon>
        <taxon>Micromonosporaceae</taxon>
        <taxon>Micromonospora</taxon>
    </lineage>
</organism>
<dbReference type="InterPro" id="IPR000182">
    <property type="entry name" value="GNAT_dom"/>
</dbReference>
<evidence type="ECO:0000256" key="1">
    <source>
        <dbReference type="ARBA" id="ARBA00008694"/>
    </source>
</evidence>
<keyword evidence="3" id="KW-0012">Acyltransferase</keyword>
<dbReference type="Gene3D" id="3.40.630.30">
    <property type="match status" value="1"/>
</dbReference>
<dbReference type="EMBL" id="POTX01000356">
    <property type="protein sequence ID" value="PZF85212.1"/>
    <property type="molecule type" value="Genomic_DNA"/>
</dbReference>
<dbReference type="InterPro" id="IPR016181">
    <property type="entry name" value="Acyl_CoA_acyltransferase"/>
</dbReference>
<proteinExistence type="inferred from homology"/>
<gene>
    <name evidence="6" type="ORF">C1I93_28810</name>
</gene>
<dbReference type="OrthoDB" id="9805924at2"/>
<sequence>MRQTYRSRRPPPRPSHHRRAASRRSARHRTGTHASVPNARVGQVSGTVAEQRLTIRPAEPDDVEVLHQFIVELTKAEDFPGEVTSRPADLIPALFGSPPAAEAVVASVDQEPIGFALYYSTYSTVAGRPGIHLEDLYVRPEHRGNGVGRELLAHLARLAVRRGCARLEWWVLRTNDPALRFYQRLHARTLDEIDVLRLDGEHLHALAAESPDLFNLRQTV</sequence>
<dbReference type="InterPro" id="IPR051016">
    <property type="entry name" value="Diverse_Substrate_AcTransf"/>
</dbReference>